<comment type="subcellular location">
    <subcellularLocation>
        <location evidence="1">Membrane</location>
        <topology evidence="1">Multi-pass membrane protein</topology>
    </subcellularLocation>
</comment>
<feature type="domain" description="EF-hand" evidence="7">
    <location>
        <begin position="254"/>
        <end position="289"/>
    </location>
</feature>
<accession>A0A7S2TJ87</accession>
<dbReference type="PROSITE" id="PS50222">
    <property type="entry name" value="EF_HAND_2"/>
    <property type="match status" value="1"/>
</dbReference>
<dbReference type="Gene3D" id="3.30.450.40">
    <property type="match status" value="1"/>
</dbReference>
<dbReference type="EMBL" id="HBHP01007550">
    <property type="protein sequence ID" value="CAD9753412.1"/>
    <property type="molecule type" value="Transcribed_RNA"/>
</dbReference>
<dbReference type="InterPro" id="IPR029016">
    <property type="entry name" value="GAF-like_dom_sf"/>
</dbReference>
<evidence type="ECO:0000313" key="8">
    <source>
        <dbReference type="EMBL" id="CAD9753412.1"/>
    </source>
</evidence>
<protein>
    <recommendedName>
        <fullName evidence="7">EF-hand domain-containing protein</fullName>
    </recommendedName>
</protein>
<gene>
    <name evidence="8" type="ORF">LSP00402_LOCUS4681</name>
</gene>
<evidence type="ECO:0000256" key="3">
    <source>
        <dbReference type="ARBA" id="ARBA00022989"/>
    </source>
</evidence>
<evidence type="ECO:0000256" key="1">
    <source>
        <dbReference type="ARBA" id="ARBA00004141"/>
    </source>
</evidence>
<feature type="transmembrane region" description="Helical" evidence="6">
    <location>
        <begin position="174"/>
        <end position="198"/>
    </location>
</feature>
<keyword evidence="3 6" id="KW-1133">Transmembrane helix</keyword>
<proteinExistence type="predicted"/>
<evidence type="ECO:0000256" key="4">
    <source>
        <dbReference type="ARBA" id="ARBA00023136"/>
    </source>
</evidence>
<dbReference type="SMART" id="SM00065">
    <property type="entry name" value="GAF"/>
    <property type="match status" value="1"/>
</dbReference>
<dbReference type="PANTHER" id="PTHR21706">
    <property type="entry name" value="TRANSMEMBRANE PROTEIN 65"/>
    <property type="match status" value="1"/>
</dbReference>
<dbReference type="GO" id="GO:0005739">
    <property type="term" value="C:mitochondrion"/>
    <property type="evidence" value="ECO:0007669"/>
    <property type="project" value="TreeGrafter"/>
</dbReference>
<dbReference type="SUPFAM" id="SSF47473">
    <property type="entry name" value="EF-hand"/>
    <property type="match status" value="1"/>
</dbReference>
<dbReference type="PANTHER" id="PTHR21706:SF15">
    <property type="entry name" value="TRANSMEMBRANE PROTEIN 65"/>
    <property type="match status" value="1"/>
</dbReference>
<dbReference type="InterPro" id="IPR019537">
    <property type="entry name" value="TMEM65"/>
</dbReference>
<dbReference type="InterPro" id="IPR011992">
    <property type="entry name" value="EF-hand-dom_pair"/>
</dbReference>
<dbReference type="Pfam" id="PF01590">
    <property type="entry name" value="GAF"/>
    <property type="match status" value="1"/>
</dbReference>
<evidence type="ECO:0000256" key="5">
    <source>
        <dbReference type="SAM" id="MobiDB-lite"/>
    </source>
</evidence>
<organism evidence="8">
    <name type="scientific">Lotharella oceanica</name>
    <dbReference type="NCBI Taxonomy" id="641309"/>
    <lineage>
        <taxon>Eukaryota</taxon>
        <taxon>Sar</taxon>
        <taxon>Rhizaria</taxon>
        <taxon>Cercozoa</taxon>
        <taxon>Chlorarachniophyceae</taxon>
        <taxon>Lotharella</taxon>
    </lineage>
</organism>
<feature type="compositionally biased region" description="Basic and acidic residues" evidence="5">
    <location>
        <begin position="65"/>
        <end position="75"/>
    </location>
</feature>
<keyword evidence="4 6" id="KW-0472">Membrane</keyword>
<evidence type="ECO:0000256" key="6">
    <source>
        <dbReference type="SAM" id="Phobius"/>
    </source>
</evidence>
<dbReference type="GO" id="GO:0016020">
    <property type="term" value="C:membrane"/>
    <property type="evidence" value="ECO:0007669"/>
    <property type="project" value="UniProtKB-SubCell"/>
</dbReference>
<reference evidence="8" key="1">
    <citation type="submission" date="2021-01" db="EMBL/GenBank/DDBJ databases">
        <authorList>
            <person name="Corre E."/>
            <person name="Pelletier E."/>
            <person name="Niang G."/>
            <person name="Scheremetjew M."/>
            <person name="Finn R."/>
            <person name="Kale V."/>
            <person name="Holt S."/>
            <person name="Cochrane G."/>
            <person name="Meng A."/>
            <person name="Brown T."/>
            <person name="Cohen L."/>
        </authorList>
    </citation>
    <scope>NUCLEOTIDE SEQUENCE</scope>
    <source>
        <strain evidence="8">CCMP622</strain>
    </source>
</reference>
<evidence type="ECO:0000259" key="7">
    <source>
        <dbReference type="PROSITE" id="PS50222"/>
    </source>
</evidence>
<dbReference type="CDD" id="cd00051">
    <property type="entry name" value="EFh"/>
    <property type="match status" value="1"/>
</dbReference>
<dbReference type="Gene3D" id="1.10.238.10">
    <property type="entry name" value="EF-hand"/>
    <property type="match status" value="1"/>
</dbReference>
<dbReference type="AlphaFoldDB" id="A0A7S2TJ87"/>
<dbReference type="InterPro" id="IPR003018">
    <property type="entry name" value="GAF"/>
</dbReference>
<dbReference type="SUPFAM" id="SSF55781">
    <property type="entry name" value="GAF domain-like"/>
    <property type="match status" value="1"/>
</dbReference>
<dbReference type="GO" id="GO:0005509">
    <property type="term" value="F:calcium ion binding"/>
    <property type="evidence" value="ECO:0007669"/>
    <property type="project" value="InterPro"/>
</dbReference>
<evidence type="ECO:0000256" key="2">
    <source>
        <dbReference type="ARBA" id="ARBA00022692"/>
    </source>
</evidence>
<dbReference type="Pfam" id="PF10507">
    <property type="entry name" value="TMEM65"/>
    <property type="match status" value="1"/>
</dbReference>
<keyword evidence="2 6" id="KW-0812">Transmembrane</keyword>
<sequence>MSFRIMLRCARRCSRQLHPLVSKRPGAVGQTLGGGAAPACRALHYIPRRRQADESSTPTHTPPQNDKKHSQDKEASVVPPTAQQIRIHGINCAVPMIGFGFMDNMVMIQAGDFIDNHIGVSFGLTTLTAAALGQVCSDVSGVCFGGVIESLAAKLGLPSSTLTNEQLSSKRMKLYSTGCAAIGVVIGCILGMISLLFMDLERAERQKKAKRLGGLFDTLVRDGRRILGAQRCNLWLVTEDGKHLWSRAFTGDIPNNERLRVVFDRYDEDHDGAIEEKNLVAAFKKLGWDANEHEVLMRFRGIRQDADAGDRIKFSEFKYLISCILKEDRRIPIRPGGAKHTALKTGRTVNIKNAYTEEQNKSYSANYSATTGSTRNFDRYTGYDTFSVLLVPVVVEDPRRVIGLIEFANKSVDGIGYQEFSKNDEKVAQLVASVASSFIAETIKAD</sequence>
<feature type="compositionally biased region" description="Polar residues" evidence="5">
    <location>
        <begin position="54"/>
        <end position="64"/>
    </location>
</feature>
<feature type="region of interest" description="Disordered" evidence="5">
    <location>
        <begin position="49"/>
        <end position="81"/>
    </location>
</feature>
<name>A0A7S2TJ87_9EUKA</name>
<dbReference type="InterPro" id="IPR002048">
    <property type="entry name" value="EF_hand_dom"/>
</dbReference>